<dbReference type="Proteomes" id="UP001500683">
    <property type="component" value="Unassembled WGS sequence"/>
</dbReference>
<keyword evidence="2" id="KW-1185">Reference proteome</keyword>
<name>A0ABP7WDK6_9ACTN</name>
<evidence type="ECO:0000313" key="1">
    <source>
        <dbReference type="EMBL" id="GAA4086471.1"/>
    </source>
</evidence>
<gene>
    <name evidence="1" type="ORF">GCM10022214_53260</name>
</gene>
<protein>
    <recommendedName>
        <fullName evidence="3">DUF302 domain-containing protein</fullName>
    </recommendedName>
</protein>
<reference evidence="2" key="1">
    <citation type="journal article" date="2019" name="Int. J. Syst. Evol. Microbiol.">
        <title>The Global Catalogue of Microorganisms (GCM) 10K type strain sequencing project: providing services to taxonomists for standard genome sequencing and annotation.</title>
        <authorList>
            <consortium name="The Broad Institute Genomics Platform"/>
            <consortium name="The Broad Institute Genome Sequencing Center for Infectious Disease"/>
            <person name="Wu L."/>
            <person name="Ma J."/>
        </authorList>
    </citation>
    <scope>NUCLEOTIDE SEQUENCE [LARGE SCALE GENOMIC DNA]</scope>
    <source>
        <strain evidence="2">JCM 16702</strain>
    </source>
</reference>
<evidence type="ECO:0000313" key="2">
    <source>
        <dbReference type="Proteomes" id="UP001500683"/>
    </source>
</evidence>
<sequence>MRRLIAVSVVDAQKIAEVRRHHLAALAYEVEARGLRWRLAAPEESVLCVLNPVSRQRAMVVATPVGDGWSYLWTGGGIAPVSQVAEVADQLVRLLV</sequence>
<evidence type="ECO:0008006" key="3">
    <source>
        <dbReference type="Google" id="ProtNLM"/>
    </source>
</evidence>
<accession>A0ABP7WDK6</accession>
<proteinExistence type="predicted"/>
<dbReference type="RefSeq" id="WP_344952760.1">
    <property type="nucleotide sequence ID" value="NZ_BAAAZG010000039.1"/>
</dbReference>
<dbReference type="EMBL" id="BAAAZG010000039">
    <property type="protein sequence ID" value="GAA4086471.1"/>
    <property type="molecule type" value="Genomic_DNA"/>
</dbReference>
<comment type="caution">
    <text evidence="1">The sequence shown here is derived from an EMBL/GenBank/DDBJ whole genome shotgun (WGS) entry which is preliminary data.</text>
</comment>
<organism evidence="1 2">
    <name type="scientific">Actinomadura miaoliensis</name>
    <dbReference type="NCBI Taxonomy" id="430685"/>
    <lineage>
        <taxon>Bacteria</taxon>
        <taxon>Bacillati</taxon>
        <taxon>Actinomycetota</taxon>
        <taxon>Actinomycetes</taxon>
        <taxon>Streptosporangiales</taxon>
        <taxon>Thermomonosporaceae</taxon>
        <taxon>Actinomadura</taxon>
    </lineage>
</organism>